<gene>
    <name evidence="6" type="ORF">GMLC_14980</name>
</gene>
<dbReference type="SUPFAM" id="SSF47413">
    <property type="entry name" value="lambda repressor-like DNA-binding domains"/>
    <property type="match status" value="1"/>
</dbReference>
<keyword evidence="3" id="KW-0238">DNA-binding</keyword>
<dbReference type="EMBL" id="BLXZ01000003">
    <property type="protein sequence ID" value="GFO67919.1"/>
    <property type="molecule type" value="Genomic_DNA"/>
</dbReference>
<comment type="similarity">
    <text evidence="1">Belongs to the ner transcriptional regulatory family.</text>
</comment>
<evidence type="ECO:0000313" key="7">
    <source>
        <dbReference type="Proteomes" id="UP000587586"/>
    </source>
</evidence>
<protein>
    <recommendedName>
        <fullName evidence="5">Ner winged helix-turn-helix DNA-binding domain-containing protein</fullName>
    </recommendedName>
</protein>
<evidence type="ECO:0000256" key="3">
    <source>
        <dbReference type="ARBA" id="ARBA00023125"/>
    </source>
</evidence>
<accession>A0A6V8N9J0</accession>
<keyword evidence="7" id="KW-1185">Reference proteome</keyword>
<proteinExistence type="inferred from homology"/>
<evidence type="ECO:0000259" key="5">
    <source>
        <dbReference type="Pfam" id="PF13693"/>
    </source>
</evidence>
<keyword evidence="2" id="KW-0805">Transcription regulation</keyword>
<evidence type="ECO:0000256" key="2">
    <source>
        <dbReference type="ARBA" id="ARBA00023015"/>
    </source>
</evidence>
<comment type="caution">
    <text evidence="6">The sequence shown here is derived from an EMBL/GenBank/DDBJ whole genome shotgun (WGS) entry which is preliminary data.</text>
</comment>
<evidence type="ECO:0000313" key="6">
    <source>
        <dbReference type="EMBL" id="GFO67919.1"/>
    </source>
</evidence>
<reference evidence="7" key="1">
    <citation type="submission" date="2020-06" db="EMBL/GenBank/DDBJ databases">
        <title>Draft genomic sequecing of Geomonas sp. Red745.</title>
        <authorList>
            <person name="Itoh H."/>
            <person name="Xu Z.X."/>
            <person name="Ushijima N."/>
            <person name="Masuda Y."/>
            <person name="Shiratori Y."/>
            <person name="Senoo K."/>
        </authorList>
    </citation>
    <scope>NUCLEOTIDE SEQUENCE [LARGE SCALE GENOMIC DNA]</scope>
    <source>
        <strain evidence="7">Red745</strain>
    </source>
</reference>
<dbReference type="RefSeq" id="WP_183360456.1">
    <property type="nucleotide sequence ID" value="NZ_BLXZ01000003.1"/>
</dbReference>
<dbReference type="Proteomes" id="UP000587586">
    <property type="component" value="Unassembled WGS sequence"/>
</dbReference>
<evidence type="ECO:0000256" key="1">
    <source>
        <dbReference type="ARBA" id="ARBA00006157"/>
    </source>
</evidence>
<feature type="domain" description="Ner winged helix-turn-helix DNA-binding" evidence="5">
    <location>
        <begin position="17"/>
        <end position="76"/>
    </location>
</feature>
<name>A0A6V8N9J0_9BACT</name>
<dbReference type="Pfam" id="PF13693">
    <property type="entry name" value="HTH_35"/>
    <property type="match status" value="1"/>
</dbReference>
<organism evidence="6 7">
    <name type="scientific">Geomonas limicola</name>
    <dbReference type="NCBI Taxonomy" id="2740186"/>
    <lineage>
        <taxon>Bacteria</taxon>
        <taxon>Pseudomonadati</taxon>
        <taxon>Thermodesulfobacteriota</taxon>
        <taxon>Desulfuromonadia</taxon>
        <taxon>Geobacterales</taxon>
        <taxon>Geobacteraceae</taxon>
        <taxon>Geomonas</taxon>
    </lineage>
</organism>
<sequence>MTTKRVPKKPEERRVWIKGQLELVGSSFATIAREQKPEVSRQAVRKALDKPSRRMELAIAEKIGLPPEDIWPERYRA</sequence>
<dbReference type="Gene3D" id="1.10.260.40">
    <property type="entry name" value="lambda repressor-like DNA-binding domains"/>
    <property type="match status" value="1"/>
</dbReference>
<dbReference type="AlphaFoldDB" id="A0A6V8N9J0"/>
<dbReference type="InterPro" id="IPR010982">
    <property type="entry name" value="Lambda_DNA-bd_dom_sf"/>
</dbReference>
<dbReference type="GO" id="GO:0003677">
    <property type="term" value="F:DNA binding"/>
    <property type="evidence" value="ECO:0007669"/>
    <property type="project" value="UniProtKB-KW"/>
</dbReference>
<dbReference type="InterPro" id="IPR038722">
    <property type="entry name" value="Ner_HTH_dom"/>
</dbReference>
<evidence type="ECO:0000256" key="4">
    <source>
        <dbReference type="ARBA" id="ARBA00023163"/>
    </source>
</evidence>
<keyword evidence="4" id="KW-0804">Transcription</keyword>